<dbReference type="CDD" id="cd02869">
    <property type="entry name" value="PseudoU_synth_RluA_like"/>
    <property type="match status" value="1"/>
</dbReference>
<evidence type="ECO:0000256" key="2">
    <source>
        <dbReference type="ARBA" id="ARBA00022884"/>
    </source>
</evidence>
<dbReference type="InterPro" id="IPR006224">
    <property type="entry name" value="PsdUridine_synth_RluA-like_CS"/>
</dbReference>
<dbReference type="PROSITE" id="PS01129">
    <property type="entry name" value="PSI_RLU"/>
    <property type="match status" value="1"/>
</dbReference>
<evidence type="ECO:0000259" key="9">
    <source>
        <dbReference type="SMART" id="SM00363"/>
    </source>
</evidence>
<dbReference type="Pfam" id="PF00849">
    <property type="entry name" value="PseudoU_synth_2"/>
    <property type="match status" value="1"/>
</dbReference>
<proteinExistence type="inferred from homology"/>
<dbReference type="InterPro" id="IPR006145">
    <property type="entry name" value="PsdUridine_synth_RsuA/RluA"/>
</dbReference>
<protein>
    <recommendedName>
        <fullName evidence="8">Pseudouridine synthase</fullName>
        <ecNumber evidence="8">5.4.99.-</ecNumber>
    </recommendedName>
</protein>
<dbReference type="PANTHER" id="PTHR21600:SF44">
    <property type="entry name" value="RIBOSOMAL LARGE SUBUNIT PSEUDOURIDINE SYNTHASE D"/>
    <property type="match status" value="1"/>
</dbReference>
<dbReference type="GO" id="GO:0000455">
    <property type="term" value="P:enzyme-directed rRNA pseudouridine synthesis"/>
    <property type="evidence" value="ECO:0007669"/>
    <property type="project" value="TreeGrafter"/>
</dbReference>
<dbReference type="SUPFAM" id="SSF55120">
    <property type="entry name" value="Pseudouridine synthase"/>
    <property type="match status" value="1"/>
</dbReference>
<comment type="catalytic activity">
    <reaction evidence="8">
        <text>a uridine in RNA = a pseudouridine in RNA</text>
        <dbReference type="Rhea" id="RHEA:48348"/>
        <dbReference type="Rhea" id="RHEA-COMP:12068"/>
        <dbReference type="Rhea" id="RHEA-COMP:12069"/>
        <dbReference type="ChEBI" id="CHEBI:65314"/>
        <dbReference type="ChEBI" id="CHEBI:65315"/>
    </reaction>
</comment>
<dbReference type="PANTHER" id="PTHR21600">
    <property type="entry name" value="MITOCHONDRIAL RNA PSEUDOURIDINE SYNTHASE"/>
    <property type="match status" value="1"/>
</dbReference>
<dbReference type="SUPFAM" id="SSF55174">
    <property type="entry name" value="Alpha-L RNA-binding motif"/>
    <property type="match status" value="1"/>
</dbReference>
<evidence type="ECO:0000256" key="5">
    <source>
        <dbReference type="ARBA" id="ARBA00056072"/>
    </source>
</evidence>
<evidence type="ECO:0000256" key="4">
    <source>
        <dbReference type="ARBA" id="ARBA00036882"/>
    </source>
</evidence>
<evidence type="ECO:0000256" key="8">
    <source>
        <dbReference type="RuleBase" id="RU362028"/>
    </source>
</evidence>
<reference evidence="10" key="1">
    <citation type="submission" date="2011-03" db="EMBL/GenBank/DDBJ databases">
        <title>Draft genome of Neisseria meningitidis strain alpha522.</title>
        <authorList>
            <person name="Schoen C."/>
            <person name="Blom J."/>
        </authorList>
    </citation>
    <scope>NUCLEOTIDE SEQUENCE</scope>
    <source>
        <strain evidence="10">Alpha522</strain>
    </source>
</reference>
<evidence type="ECO:0000256" key="7">
    <source>
        <dbReference type="PROSITE-ProRule" id="PRU00182"/>
    </source>
</evidence>
<evidence type="ECO:0000256" key="6">
    <source>
        <dbReference type="PIRSR" id="PIRSR606225-1"/>
    </source>
</evidence>
<sequence length="392" mass="43473">MAQALSAKPNETVKRIFFMQNTSFDNESDYSDDSDFVSAPETENCICLTVPLELAGGRLDAVLAKLLPDYSRSRLTSWIKEGAVIVNDKPSQPKDKMIGGEQICVTVRPSEENLAFVPEPMALDIVYEDDTVIVVNKPAGLVVHPAAGNWTGTLLNGLLAHCPELSQVPRAGIVHRLDKETSGLMVVAKTLPAQNSLVQQLQERTVKRIYRAVANGIVPFDGKIETQIGRDPHNRLKMAVVKFGGKPAVTHVKVLERYLAHSYIECSLETGRTHQIRVHMREANHPLAADPVYGNPRHPCGDTVKEAVKSLGARQALHAYRLSFTHPKTGETVSFEAPIPDDIYHLLSVLRLEAGLDSSLSNEEEWQDKFGADDDDDWNEDDYDVEVVYVRE</sequence>
<comment type="function">
    <text evidence="5">Responsible for synthesis of pseudouridine from uracil at positions 1911, 1915 and 1917 in 23S ribosomal RNA.</text>
</comment>
<dbReference type="Pfam" id="PF01479">
    <property type="entry name" value="S4"/>
    <property type="match status" value="1"/>
</dbReference>
<organism evidence="10">
    <name type="scientific">Neisseria meningitidis alpha522</name>
    <dbReference type="NCBI Taxonomy" id="996307"/>
    <lineage>
        <taxon>Bacteria</taxon>
        <taxon>Pseudomonadati</taxon>
        <taxon>Pseudomonadota</taxon>
        <taxon>Betaproteobacteria</taxon>
        <taxon>Neisseriales</taxon>
        <taxon>Neisseriaceae</taxon>
        <taxon>Neisseria</taxon>
    </lineage>
</organism>
<comment type="catalytic activity">
    <reaction evidence="4">
        <text>uridine(1911/1915/1917) in 23S rRNA = pseudouridine(1911/1915/1917) in 23S rRNA</text>
        <dbReference type="Rhea" id="RHEA:42524"/>
        <dbReference type="Rhea" id="RHEA-COMP:10097"/>
        <dbReference type="Rhea" id="RHEA-COMP:10098"/>
        <dbReference type="ChEBI" id="CHEBI:65314"/>
        <dbReference type="ChEBI" id="CHEBI:65315"/>
        <dbReference type="EC" id="5.4.99.23"/>
    </reaction>
</comment>
<keyword evidence="2 7" id="KW-0694">RNA-binding</keyword>
<dbReference type="InterPro" id="IPR020103">
    <property type="entry name" value="PsdUridine_synth_cat_dom_sf"/>
</dbReference>
<feature type="domain" description="RNA-binding S4" evidence="9">
    <location>
        <begin position="57"/>
        <end position="115"/>
    </location>
</feature>
<feature type="active site" evidence="6">
    <location>
        <position position="178"/>
    </location>
</feature>
<dbReference type="EMBL" id="FR845715">
    <property type="protein sequence ID" value="CCA45138.1"/>
    <property type="molecule type" value="Genomic_DNA"/>
</dbReference>
<gene>
    <name evidence="10" type="primary">rluD</name>
    <name evidence="10" type="ORF">NMALPHA522_1597</name>
</gene>
<dbReference type="InterPro" id="IPR036986">
    <property type="entry name" value="S4_RNA-bd_sf"/>
</dbReference>
<evidence type="ECO:0000256" key="1">
    <source>
        <dbReference type="ARBA" id="ARBA00010876"/>
    </source>
</evidence>
<dbReference type="PROSITE" id="PS50889">
    <property type="entry name" value="S4"/>
    <property type="match status" value="1"/>
</dbReference>
<keyword evidence="3 8" id="KW-0413">Isomerase</keyword>
<dbReference type="GO" id="GO:0160140">
    <property type="term" value="F:23S rRNA pseudouridine(1911/1915/1917) synthase activity"/>
    <property type="evidence" value="ECO:0007669"/>
    <property type="project" value="UniProtKB-EC"/>
</dbReference>
<dbReference type="Gene3D" id="3.10.290.10">
    <property type="entry name" value="RNA-binding S4 domain"/>
    <property type="match status" value="1"/>
</dbReference>
<accession>I4E720</accession>
<dbReference type="GO" id="GO:0003723">
    <property type="term" value="F:RNA binding"/>
    <property type="evidence" value="ECO:0007669"/>
    <property type="project" value="UniProtKB-KW"/>
</dbReference>
<dbReference type="AlphaFoldDB" id="I4E720"/>
<dbReference type="NCBIfam" id="NF008385">
    <property type="entry name" value="PRK11180.1"/>
    <property type="match status" value="1"/>
</dbReference>
<dbReference type="CDD" id="cd00165">
    <property type="entry name" value="S4"/>
    <property type="match status" value="1"/>
</dbReference>
<dbReference type="Gene3D" id="3.30.2350.10">
    <property type="entry name" value="Pseudouridine synthase"/>
    <property type="match status" value="1"/>
</dbReference>
<comment type="similarity">
    <text evidence="1 8">Belongs to the pseudouridine synthase RluA family.</text>
</comment>
<dbReference type="InterPro" id="IPR006225">
    <property type="entry name" value="PsdUridine_synth_RluC/D"/>
</dbReference>
<evidence type="ECO:0000313" key="10">
    <source>
        <dbReference type="EMBL" id="CCA45138.1"/>
    </source>
</evidence>
<dbReference type="InterPro" id="IPR050188">
    <property type="entry name" value="RluA_PseudoU_synthase"/>
</dbReference>
<name>I4E720_NEIME</name>
<dbReference type="InterPro" id="IPR002942">
    <property type="entry name" value="S4_RNA-bd"/>
</dbReference>
<dbReference type="SMART" id="SM00363">
    <property type="entry name" value="S4"/>
    <property type="match status" value="1"/>
</dbReference>
<evidence type="ECO:0000256" key="3">
    <source>
        <dbReference type="ARBA" id="ARBA00023235"/>
    </source>
</evidence>
<dbReference type="NCBIfam" id="TIGR00005">
    <property type="entry name" value="rluA_subfam"/>
    <property type="match status" value="1"/>
</dbReference>
<dbReference type="EC" id="5.4.99.-" evidence="8"/>
<dbReference type="FunFam" id="3.30.2350.10:FF:000006">
    <property type="entry name" value="Pseudouridine synthase"/>
    <property type="match status" value="1"/>
</dbReference>